<protein>
    <submittedName>
        <fullName evidence="2">Uncharacterized protein</fullName>
    </submittedName>
</protein>
<dbReference type="EMBL" id="DAATAH010000057">
    <property type="protein sequence ID" value="HAE7766799.1"/>
    <property type="molecule type" value="Genomic_DNA"/>
</dbReference>
<keyword evidence="1" id="KW-1133">Transmembrane helix</keyword>
<reference evidence="2" key="2">
    <citation type="submission" date="2018-07" db="EMBL/GenBank/DDBJ databases">
        <authorList>
            <consortium name="NCBI Pathogen Detection Project"/>
        </authorList>
    </citation>
    <scope>NUCLEOTIDE SEQUENCE</scope>
    <source>
        <strain evidence="2">2584-68</strain>
    </source>
</reference>
<keyword evidence="1" id="KW-0812">Transmembrane</keyword>
<sequence length="64" mass="7112">MTITVDSIFVLLGICVIFGFGGFLGVFYAVIFLRACNTAGECLVNSIICPLYIRVSSWWASWKK</sequence>
<proteinExistence type="predicted"/>
<dbReference type="AlphaFoldDB" id="A0A736VR67"/>
<gene>
    <name evidence="2" type="ORF">GNB58_003839</name>
</gene>
<accession>A0A736VR67</accession>
<name>A0A736VR67_SALHO</name>
<comment type="caution">
    <text evidence="2">The sequence shown here is derived from an EMBL/GenBank/DDBJ whole genome shotgun (WGS) entry which is preliminary data.</text>
</comment>
<keyword evidence="1" id="KW-0472">Membrane</keyword>
<evidence type="ECO:0000256" key="1">
    <source>
        <dbReference type="SAM" id="Phobius"/>
    </source>
</evidence>
<feature type="transmembrane region" description="Helical" evidence="1">
    <location>
        <begin position="7"/>
        <end position="31"/>
    </location>
</feature>
<reference evidence="2" key="1">
    <citation type="journal article" date="2018" name="Genome Biol.">
        <title>SKESA: strategic k-mer extension for scrupulous assemblies.</title>
        <authorList>
            <person name="Souvorov A."/>
            <person name="Agarwala R."/>
            <person name="Lipman D.J."/>
        </authorList>
    </citation>
    <scope>NUCLEOTIDE SEQUENCE</scope>
    <source>
        <strain evidence="2">2584-68</strain>
    </source>
</reference>
<organism evidence="2">
    <name type="scientific">Salmonella enterica subsp. houtenae serovar 45:g,z51:-</name>
    <dbReference type="NCBI Taxonomy" id="1967611"/>
    <lineage>
        <taxon>Bacteria</taxon>
        <taxon>Pseudomonadati</taxon>
        <taxon>Pseudomonadota</taxon>
        <taxon>Gammaproteobacteria</taxon>
        <taxon>Enterobacterales</taxon>
        <taxon>Enterobacteriaceae</taxon>
        <taxon>Salmonella</taxon>
    </lineage>
</organism>
<evidence type="ECO:0000313" key="2">
    <source>
        <dbReference type="EMBL" id="HAE7766799.1"/>
    </source>
</evidence>